<sequence length="287" mass="33020">MSVLERKIIHGSVSSFSHIEYSQFLLPWHKHEEFEIMIFTGGKGKQFIGDGIMDYQKGDITLIGSDIPHLHLCNDIANGKKQSTSSGEAVQFTIDMFPCQMEKLPDFTEIDALLKKSQYGIRFFDKGLWLDIYTMVMALDEMLGTERVVQLYNILNKLSKSSDYKLVSETMYYQDNPLDSGDKPVDKVFKYLYLHFKEKVTLKQIAEYVNKDPSALCRSFKKGTDKSIFRCLAEIRIKHACKLLINSSLTISQIAYECGYGNLSFFNQQFKDITMKTPSEYKIHSII</sequence>
<organism evidence="5 6">
    <name type="scientific">Dysgonomonas capnocytophagoides</name>
    <dbReference type="NCBI Taxonomy" id="45254"/>
    <lineage>
        <taxon>Bacteria</taxon>
        <taxon>Pseudomonadati</taxon>
        <taxon>Bacteroidota</taxon>
        <taxon>Bacteroidia</taxon>
        <taxon>Bacteroidales</taxon>
        <taxon>Dysgonomonadaceae</taxon>
        <taxon>Dysgonomonas</taxon>
    </lineage>
</organism>
<dbReference type="Pfam" id="PF02311">
    <property type="entry name" value="AraC_binding"/>
    <property type="match status" value="1"/>
</dbReference>
<dbReference type="Gene3D" id="2.60.120.10">
    <property type="entry name" value="Jelly Rolls"/>
    <property type="match status" value="1"/>
</dbReference>
<accession>A0A4Y8LA24</accession>
<dbReference type="GO" id="GO:0043565">
    <property type="term" value="F:sequence-specific DNA binding"/>
    <property type="evidence" value="ECO:0007669"/>
    <property type="project" value="InterPro"/>
</dbReference>
<dbReference type="SUPFAM" id="SSF46689">
    <property type="entry name" value="Homeodomain-like"/>
    <property type="match status" value="1"/>
</dbReference>
<evidence type="ECO:0000256" key="1">
    <source>
        <dbReference type="ARBA" id="ARBA00023015"/>
    </source>
</evidence>
<name>A0A4Y8LA24_9BACT</name>
<evidence type="ECO:0000256" key="3">
    <source>
        <dbReference type="ARBA" id="ARBA00023163"/>
    </source>
</evidence>
<dbReference type="InterPro" id="IPR003313">
    <property type="entry name" value="AraC-bd"/>
</dbReference>
<keyword evidence="3" id="KW-0804">Transcription</keyword>
<evidence type="ECO:0000313" key="6">
    <source>
        <dbReference type="Proteomes" id="UP000297861"/>
    </source>
</evidence>
<dbReference type="PANTHER" id="PTHR43280:SF27">
    <property type="entry name" value="TRANSCRIPTIONAL REGULATOR MTLR"/>
    <property type="match status" value="1"/>
</dbReference>
<dbReference type="Gene3D" id="1.10.10.60">
    <property type="entry name" value="Homeodomain-like"/>
    <property type="match status" value="2"/>
</dbReference>
<proteinExistence type="predicted"/>
<dbReference type="PROSITE" id="PS01124">
    <property type="entry name" value="HTH_ARAC_FAMILY_2"/>
    <property type="match status" value="1"/>
</dbReference>
<dbReference type="AlphaFoldDB" id="A0A4Y8LA24"/>
<dbReference type="SUPFAM" id="SSF51182">
    <property type="entry name" value="RmlC-like cupins"/>
    <property type="match status" value="1"/>
</dbReference>
<gene>
    <name evidence="5" type="ORF">E2605_02590</name>
</gene>
<dbReference type="EMBL" id="SOML01000001">
    <property type="protein sequence ID" value="TFD98994.1"/>
    <property type="molecule type" value="Genomic_DNA"/>
</dbReference>
<feature type="domain" description="HTH araC/xylS-type" evidence="4">
    <location>
        <begin position="186"/>
        <end position="284"/>
    </location>
</feature>
<dbReference type="PANTHER" id="PTHR43280">
    <property type="entry name" value="ARAC-FAMILY TRANSCRIPTIONAL REGULATOR"/>
    <property type="match status" value="1"/>
</dbReference>
<comment type="caution">
    <text evidence="5">The sequence shown here is derived from an EMBL/GenBank/DDBJ whole genome shotgun (WGS) entry which is preliminary data.</text>
</comment>
<reference evidence="5 6" key="1">
    <citation type="submission" date="2019-03" db="EMBL/GenBank/DDBJ databases">
        <title>San Antonio Military Medical Center submission to MRSN (WRAIR), pending publication.</title>
        <authorList>
            <person name="Blyth D.M."/>
            <person name="Mccarthy S.L."/>
            <person name="Schall S.E."/>
            <person name="Stam J.A."/>
            <person name="Ong A.C."/>
            <person name="Mcgann P.T."/>
        </authorList>
    </citation>
    <scope>NUCLEOTIDE SEQUENCE [LARGE SCALE GENOMIC DNA]</scope>
    <source>
        <strain evidence="5 6">MRSN571793</strain>
    </source>
</reference>
<dbReference type="Pfam" id="PF12833">
    <property type="entry name" value="HTH_18"/>
    <property type="match status" value="1"/>
</dbReference>
<dbReference type="Proteomes" id="UP000297861">
    <property type="component" value="Unassembled WGS sequence"/>
</dbReference>
<protein>
    <submittedName>
        <fullName evidence="5">AraC family transcriptional regulator</fullName>
    </submittedName>
</protein>
<dbReference type="OrthoDB" id="2569619at2"/>
<dbReference type="InterPro" id="IPR009057">
    <property type="entry name" value="Homeodomain-like_sf"/>
</dbReference>
<keyword evidence="1" id="KW-0805">Transcription regulation</keyword>
<dbReference type="GO" id="GO:0003700">
    <property type="term" value="F:DNA-binding transcription factor activity"/>
    <property type="evidence" value="ECO:0007669"/>
    <property type="project" value="InterPro"/>
</dbReference>
<dbReference type="InterPro" id="IPR014710">
    <property type="entry name" value="RmlC-like_jellyroll"/>
</dbReference>
<dbReference type="RefSeq" id="WP_026627519.1">
    <property type="nucleotide sequence ID" value="NZ_JBKUNW010000002.1"/>
</dbReference>
<dbReference type="InterPro" id="IPR018060">
    <property type="entry name" value="HTH_AraC"/>
</dbReference>
<evidence type="ECO:0000313" key="5">
    <source>
        <dbReference type="EMBL" id="TFD98994.1"/>
    </source>
</evidence>
<dbReference type="SMART" id="SM00342">
    <property type="entry name" value="HTH_ARAC"/>
    <property type="match status" value="1"/>
</dbReference>
<dbReference type="InterPro" id="IPR011051">
    <property type="entry name" value="RmlC_Cupin_sf"/>
</dbReference>
<evidence type="ECO:0000256" key="2">
    <source>
        <dbReference type="ARBA" id="ARBA00023125"/>
    </source>
</evidence>
<keyword evidence="2" id="KW-0238">DNA-binding</keyword>
<dbReference type="STRING" id="1121485.GCA_000426485_00196"/>
<evidence type="ECO:0000259" key="4">
    <source>
        <dbReference type="PROSITE" id="PS01124"/>
    </source>
</evidence>
<keyword evidence="6" id="KW-1185">Reference proteome</keyword>